<keyword evidence="3" id="KW-0813">Transport</keyword>
<keyword evidence="10" id="KW-1185">Reference proteome</keyword>
<dbReference type="HOGENOM" id="CLU_018808_15_3_9"/>
<keyword evidence="6 8" id="KW-0472">Membrane</keyword>
<dbReference type="PANTHER" id="PTHR48086:SF7">
    <property type="entry name" value="SODIUM-SOLUTE SYMPORTER-RELATED"/>
    <property type="match status" value="1"/>
</dbReference>
<dbReference type="PANTHER" id="PTHR48086">
    <property type="entry name" value="SODIUM/PROLINE SYMPORTER-RELATED"/>
    <property type="match status" value="1"/>
</dbReference>
<evidence type="ECO:0000256" key="4">
    <source>
        <dbReference type="ARBA" id="ARBA00022692"/>
    </source>
</evidence>
<feature type="transmembrane region" description="Helical" evidence="8">
    <location>
        <begin position="6"/>
        <end position="27"/>
    </location>
</feature>
<feature type="transmembrane region" description="Helical" evidence="8">
    <location>
        <begin position="230"/>
        <end position="248"/>
    </location>
</feature>
<feature type="transmembrane region" description="Helical" evidence="8">
    <location>
        <begin position="260"/>
        <end position="288"/>
    </location>
</feature>
<dbReference type="AlphaFoldDB" id="K4LD52"/>
<keyword evidence="4 8" id="KW-0812">Transmembrane</keyword>
<dbReference type="Gene3D" id="1.20.1730.10">
    <property type="entry name" value="Sodium/glucose cotransporter"/>
    <property type="match status" value="1"/>
</dbReference>
<evidence type="ECO:0000256" key="8">
    <source>
        <dbReference type="SAM" id="Phobius"/>
    </source>
</evidence>
<accession>K4LD52</accession>
<feature type="transmembrane region" description="Helical" evidence="8">
    <location>
        <begin position="47"/>
        <end position="68"/>
    </location>
</feature>
<keyword evidence="5 8" id="KW-1133">Transmembrane helix</keyword>
<gene>
    <name evidence="9" type="ordered locus">Tph_c04760</name>
</gene>
<dbReference type="GO" id="GO:0005886">
    <property type="term" value="C:plasma membrane"/>
    <property type="evidence" value="ECO:0007669"/>
    <property type="project" value="TreeGrafter"/>
</dbReference>
<dbReference type="Pfam" id="PF00474">
    <property type="entry name" value="SSF"/>
    <property type="match status" value="1"/>
</dbReference>
<dbReference type="GO" id="GO:0022857">
    <property type="term" value="F:transmembrane transporter activity"/>
    <property type="evidence" value="ECO:0007669"/>
    <property type="project" value="InterPro"/>
</dbReference>
<evidence type="ECO:0000313" key="10">
    <source>
        <dbReference type="Proteomes" id="UP000000467"/>
    </source>
</evidence>
<dbReference type="Proteomes" id="UP000000467">
    <property type="component" value="Chromosome"/>
</dbReference>
<dbReference type="InterPro" id="IPR001734">
    <property type="entry name" value="Na/solute_symporter"/>
</dbReference>
<dbReference type="PROSITE" id="PS50283">
    <property type="entry name" value="NA_SOLUT_SYMP_3"/>
    <property type="match status" value="1"/>
</dbReference>
<reference evidence="9 10" key="1">
    <citation type="journal article" date="2012" name="BMC Genomics">
        <title>Genome-guided analysis of physiological and morphological traits of the fermentative acetate oxidizer Thermacetogenium phaeum.</title>
        <authorList>
            <person name="Oehler D."/>
            <person name="Poehlein A."/>
            <person name="Leimbach A."/>
            <person name="Muller N."/>
            <person name="Daniel R."/>
            <person name="Gottschalk G."/>
            <person name="Schink B."/>
        </authorList>
    </citation>
    <scope>NUCLEOTIDE SEQUENCE [LARGE SCALE GENOMIC DNA]</scope>
    <source>
        <strain evidence="10">ATCC BAA-254 / DSM 26808 / PB</strain>
    </source>
</reference>
<evidence type="ECO:0000256" key="2">
    <source>
        <dbReference type="ARBA" id="ARBA00006434"/>
    </source>
</evidence>
<dbReference type="KEGG" id="tpz:Tph_c04760"/>
<comment type="similarity">
    <text evidence="2 7">Belongs to the sodium:solute symporter (SSF) (TC 2.A.21) family.</text>
</comment>
<dbReference type="InterPro" id="IPR038377">
    <property type="entry name" value="Na/Glc_symporter_sf"/>
</dbReference>
<evidence type="ECO:0000256" key="1">
    <source>
        <dbReference type="ARBA" id="ARBA00004141"/>
    </source>
</evidence>
<feature type="transmembrane region" description="Helical" evidence="8">
    <location>
        <begin position="188"/>
        <end position="210"/>
    </location>
</feature>
<proteinExistence type="inferred from homology"/>
<comment type="subcellular location">
    <subcellularLocation>
        <location evidence="1">Membrane</location>
        <topology evidence="1">Multi-pass membrane protein</topology>
    </subcellularLocation>
</comment>
<protein>
    <submittedName>
        <fullName evidence="9">Putative Na+/solute symporter</fullName>
    </submittedName>
</protein>
<evidence type="ECO:0000313" key="9">
    <source>
        <dbReference type="EMBL" id="AFV10718.1"/>
    </source>
</evidence>
<dbReference type="STRING" id="1089553.Tph_c04760"/>
<organism evidence="9 10">
    <name type="scientific">Thermacetogenium phaeum (strain ATCC BAA-254 / DSM 26808 / PB)</name>
    <dbReference type="NCBI Taxonomy" id="1089553"/>
    <lineage>
        <taxon>Bacteria</taxon>
        <taxon>Bacillati</taxon>
        <taxon>Bacillota</taxon>
        <taxon>Clostridia</taxon>
        <taxon>Thermoanaerobacterales</taxon>
        <taxon>Thermoanaerobacteraceae</taxon>
        <taxon>Thermacetogenium</taxon>
    </lineage>
</organism>
<name>K4LD52_THEPS</name>
<sequence length="332" mass="35138">MHDMDNKTVSILVCIVYFACLIGAGIYGMLKNKKASDYLVAGRKLNLLLTTATLAAVQIGAGIILGGAETGATWGIWPGMYYALGCGGGLILAGILVAHRMRDEEGYVPMDIFEKRFGQNKWVRIWAWLSNVPSMLGIFVAQMLACGSILAGFGVPFGTGVLMCSIVILIYSSIGGMWGVVLGDFVQIAIMTVGIPVAAVASLLKLSATGISPMSIYNTPFIPDGLFTKFIYLVVPFLLAISVSYDAFMRYQSAKDAKTARLGCILAGIFVIIFGIFASTIGAVARIIFPEMEEGLFAAMVMNSLHPVAAGIVLAAVLAAAMSSGNCLLISM</sequence>
<feature type="transmembrane region" description="Helical" evidence="8">
    <location>
        <begin position="157"/>
        <end position="181"/>
    </location>
</feature>
<feature type="transmembrane region" description="Helical" evidence="8">
    <location>
        <begin position="308"/>
        <end position="330"/>
    </location>
</feature>
<evidence type="ECO:0000256" key="3">
    <source>
        <dbReference type="ARBA" id="ARBA00022448"/>
    </source>
</evidence>
<feature type="transmembrane region" description="Helical" evidence="8">
    <location>
        <begin position="80"/>
        <end position="98"/>
    </location>
</feature>
<evidence type="ECO:0000256" key="6">
    <source>
        <dbReference type="ARBA" id="ARBA00023136"/>
    </source>
</evidence>
<evidence type="ECO:0000256" key="5">
    <source>
        <dbReference type="ARBA" id="ARBA00022989"/>
    </source>
</evidence>
<feature type="transmembrane region" description="Helical" evidence="8">
    <location>
        <begin position="125"/>
        <end position="151"/>
    </location>
</feature>
<dbReference type="InterPro" id="IPR050277">
    <property type="entry name" value="Sodium:Solute_Symporter"/>
</dbReference>
<dbReference type="eggNOG" id="COG0591">
    <property type="taxonomic scope" value="Bacteria"/>
</dbReference>
<evidence type="ECO:0000256" key="7">
    <source>
        <dbReference type="RuleBase" id="RU362091"/>
    </source>
</evidence>
<dbReference type="EMBL" id="CP003732">
    <property type="protein sequence ID" value="AFV10718.1"/>
    <property type="molecule type" value="Genomic_DNA"/>
</dbReference>